<keyword evidence="19" id="KW-1185">Reference proteome</keyword>
<keyword evidence="7 16" id="KW-1133">Transmembrane helix</keyword>
<keyword evidence="15" id="KW-0479">Metal-binding</keyword>
<dbReference type="SUPFAM" id="SSF50037">
    <property type="entry name" value="C-terminal domain of transcriptional repressors"/>
    <property type="match status" value="1"/>
</dbReference>
<dbReference type="EMBL" id="BAJS01000022">
    <property type="protein sequence ID" value="GAK37523.1"/>
    <property type="molecule type" value="Genomic_DNA"/>
</dbReference>
<dbReference type="GO" id="GO:0005525">
    <property type="term" value="F:GTP binding"/>
    <property type="evidence" value="ECO:0007669"/>
    <property type="project" value="UniProtKB-KW"/>
</dbReference>
<dbReference type="NCBIfam" id="TIGR00437">
    <property type="entry name" value="feoB"/>
    <property type="match status" value="1"/>
</dbReference>
<dbReference type="STRING" id="1121097.GCA_000428125_02686"/>
<dbReference type="InterPro" id="IPR050860">
    <property type="entry name" value="FeoB_GTPase"/>
</dbReference>
<feature type="binding site" evidence="15">
    <location>
        <position position="206"/>
    </location>
    <ligand>
        <name>Mg(2+)</name>
        <dbReference type="ChEBI" id="CHEBI:18420"/>
        <label>2</label>
    </ligand>
</feature>
<feature type="transmembrane region" description="Helical" evidence="16">
    <location>
        <begin position="573"/>
        <end position="597"/>
    </location>
</feature>
<evidence type="ECO:0000256" key="13">
    <source>
        <dbReference type="NCBIfam" id="TIGR00437"/>
    </source>
</evidence>
<keyword evidence="5 16" id="KW-0812">Transmembrane</keyword>
<keyword evidence="8 16" id="KW-0408">Iron</keyword>
<dbReference type="SMART" id="SM00899">
    <property type="entry name" value="FeoA"/>
    <property type="match status" value="1"/>
</dbReference>
<feature type="transmembrane region" description="Helical" evidence="16">
    <location>
        <begin position="741"/>
        <end position="762"/>
    </location>
</feature>
<feature type="binding site" evidence="14">
    <location>
        <begin position="191"/>
        <end position="198"/>
    </location>
    <ligand>
        <name>GTP</name>
        <dbReference type="ChEBI" id="CHEBI:37565"/>
        <label>1</label>
    </ligand>
</feature>
<evidence type="ECO:0000256" key="15">
    <source>
        <dbReference type="PIRSR" id="PIRSR603373-2"/>
    </source>
</evidence>
<evidence type="ECO:0000256" key="3">
    <source>
        <dbReference type="ARBA" id="ARBA00022475"/>
    </source>
</evidence>
<evidence type="ECO:0000256" key="6">
    <source>
        <dbReference type="ARBA" id="ARBA00022741"/>
    </source>
</evidence>
<evidence type="ECO:0000256" key="11">
    <source>
        <dbReference type="ARBA" id="ARBA00023136"/>
    </source>
</evidence>
<dbReference type="InterPro" id="IPR007167">
    <property type="entry name" value="Fe-transptr_FeoA-like"/>
</dbReference>
<feature type="transmembrane region" description="Helical" evidence="16">
    <location>
        <begin position="617"/>
        <end position="639"/>
    </location>
</feature>
<dbReference type="SUPFAM" id="SSF52540">
    <property type="entry name" value="P-loop containing nucleoside triphosphate hydrolases"/>
    <property type="match status" value="1"/>
</dbReference>
<feature type="transmembrane region" description="Helical" evidence="16">
    <location>
        <begin position="842"/>
        <end position="864"/>
    </location>
</feature>
<keyword evidence="15" id="KW-0460">Magnesium</keyword>
<keyword evidence="9" id="KW-0406">Ion transport</keyword>
<name>A0A069D3Q8_9BACE</name>
<comment type="function">
    <text evidence="16">Probable transporter of a GTP-driven Fe(2+) uptake system.</text>
</comment>
<evidence type="ECO:0000259" key="17">
    <source>
        <dbReference type="PROSITE" id="PS51711"/>
    </source>
</evidence>
<dbReference type="Gene3D" id="3.40.50.300">
    <property type="entry name" value="P-loop containing nucleotide triphosphate hydrolases"/>
    <property type="match status" value="1"/>
</dbReference>
<comment type="subcellular location">
    <subcellularLocation>
        <location evidence="16">Cell inner membrane</location>
        <topology evidence="16">Multi-pass membrane protein</topology>
    </subcellularLocation>
    <subcellularLocation>
        <location evidence="1">Cell membrane</location>
        <topology evidence="1">Multi-pass membrane protein</topology>
    </subcellularLocation>
</comment>
<feature type="binding site" evidence="15">
    <location>
        <position position="205"/>
    </location>
    <ligand>
        <name>Mg(2+)</name>
        <dbReference type="ChEBI" id="CHEBI:18420"/>
        <label>2</label>
    </ligand>
</feature>
<evidence type="ECO:0000256" key="4">
    <source>
        <dbReference type="ARBA" id="ARBA00022496"/>
    </source>
</evidence>
<dbReference type="Proteomes" id="UP000027601">
    <property type="component" value="Unassembled WGS sequence"/>
</dbReference>
<keyword evidence="6 14" id="KW-0547">Nucleotide-binding</keyword>
<feature type="transmembrane region" description="Helical" evidence="16">
    <location>
        <begin position="651"/>
        <end position="677"/>
    </location>
</feature>
<dbReference type="InterPro" id="IPR003373">
    <property type="entry name" value="Fe2_transport_prot-B"/>
</dbReference>
<evidence type="ECO:0000256" key="2">
    <source>
        <dbReference type="ARBA" id="ARBA00022448"/>
    </source>
</evidence>
<dbReference type="PANTHER" id="PTHR43185">
    <property type="entry name" value="FERROUS IRON TRANSPORT PROTEIN B"/>
    <property type="match status" value="1"/>
</dbReference>
<evidence type="ECO:0000256" key="1">
    <source>
        <dbReference type="ARBA" id="ARBA00004651"/>
    </source>
</evidence>
<dbReference type="InterPro" id="IPR038157">
    <property type="entry name" value="FeoA_core_dom"/>
</dbReference>
<evidence type="ECO:0000256" key="9">
    <source>
        <dbReference type="ARBA" id="ARBA00023065"/>
    </source>
</evidence>
<evidence type="ECO:0000256" key="16">
    <source>
        <dbReference type="RuleBase" id="RU362098"/>
    </source>
</evidence>
<dbReference type="NCBIfam" id="TIGR00231">
    <property type="entry name" value="small_GTP"/>
    <property type="match status" value="1"/>
</dbReference>
<feature type="binding site" evidence="14">
    <location>
        <begin position="216"/>
        <end position="220"/>
    </location>
    <ligand>
        <name>GTP</name>
        <dbReference type="ChEBI" id="CHEBI:37565"/>
        <label>1</label>
    </ligand>
</feature>
<keyword evidence="4 16" id="KW-0410">Iron transport</keyword>
<keyword evidence="2 16" id="KW-0813">Transport</keyword>
<keyword evidence="3" id="KW-1003">Cell membrane</keyword>
<evidence type="ECO:0000256" key="12">
    <source>
        <dbReference type="ARBA" id="ARBA00031200"/>
    </source>
</evidence>
<evidence type="ECO:0000256" key="5">
    <source>
        <dbReference type="ARBA" id="ARBA00022692"/>
    </source>
</evidence>
<dbReference type="InterPro" id="IPR041069">
    <property type="entry name" value="FeoB_Cyto"/>
</dbReference>
<dbReference type="Pfam" id="PF02421">
    <property type="entry name" value="FeoB_N"/>
    <property type="match status" value="1"/>
</dbReference>
<dbReference type="GO" id="GO:0015093">
    <property type="term" value="F:ferrous iron transmembrane transporter activity"/>
    <property type="evidence" value="ECO:0007669"/>
    <property type="project" value="UniProtKB-UniRule"/>
</dbReference>
<dbReference type="InterPro" id="IPR008988">
    <property type="entry name" value="Transcriptional_repressor_C"/>
</dbReference>
<proteinExistence type="inferred from homology"/>
<comment type="caution">
    <text evidence="18">The sequence shown here is derived from an EMBL/GenBank/DDBJ whole genome shotgun (WGS) entry which is preliminary data.</text>
</comment>
<feature type="transmembrane region" description="Helical" evidence="16">
    <location>
        <begin position="873"/>
        <end position="895"/>
    </location>
</feature>
<dbReference type="InterPro" id="IPR011640">
    <property type="entry name" value="Fe2_transport_prot_B_C"/>
</dbReference>
<feature type="binding site" evidence="15">
    <location>
        <position position="202"/>
    </location>
    <ligand>
        <name>Mg(2+)</name>
        <dbReference type="ChEBI" id="CHEBI:18420"/>
        <label>2</label>
    </ligand>
</feature>
<dbReference type="InterPro" id="IPR005225">
    <property type="entry name" value="Small_GTP-bd"/>
</dbReference>
<dbReference type="Pfam" id="PF04023">
    <property type="entry name" value="FeoA"/>
    <property type="match status" value="1"/>
</dbReference>
<dbReference type="Pfam" id="PF17910">
    <property type="entry name" value="FeoB_Cyto"/>
    <property type="match status" value="1"/>
</dbReference>
<evidence type="ECO:0000256" key="8">
    <source>
        <dbReference type="ARBA" id="ARBA00023004"/>
    </source>
</evidence>
<evidence type="ECO:0000256" key="14">
    <source>
        <dbReference type="PIRSR" id="PIRSR603373-1"/>
    </source>
</evidence>
<feature type="binding site" evidence="14">
    <location>
        <begin position="297"/>
        <end position="300"/>
    </location>
    <ligand>
        <name>GTP</name>
        <dbReference type="ChEBI" id="CHEBI:37565"/>
        <label>1</label>
    </ligand>
</feature>
<dbReference type="InterPro" id="IPR011642">
    <property type="entry name" value="Gate_dom"/>
</dbReference>
<dbReference type="GO" id="GO:0046914">
    <property type="term" value="F:transition metal ion binding"/>
    <property type="evidence" value="ECO:0007669"/>
    <property type="project" value="InterPro"/>
</dbReference>
<keyword evidence="11 16" id="KW-0472">Membrane</keyword>
<dbReference type="Gene3D" id="1.10.287.1770">
    <property type="match status" value="1"/>
</dbReference>
<dbReference type="eggNOG" id="COG0370">
    <property type="taxonomic scope" value="Bacteria"/>
</dbReference>
<dbReference type="AlphaFoldDB" id="A0A069D3Q8"/>
<dbReference type="PROSITE" id="PS51711">
    <property type="entry name" value="G_FEOB"/>
    <property type="match status" value="1"/>
</dbReference>
<evidence type="ECO:0000313" key="19">
    <source>
        <dbReference type="Proteomes" id="UP000027601"/>
    </source>
</evidence>
<dbReference type="FunFam" id="1.10.287.1770:FF:000003">
    <property type="entry name" value="Ferrous iron transport protein B"/>
    <property type="match status" value="1"/>
</dbReference>
<dbReference type="PANTHER" id="PTHR43185:SF1">
    <property type="entry name" value="FE(2+) TRANSPORTER FEOB"/>
    <property type="match status" value="1"/>
</dbReference>
<dbReference type="GO" id="GO:0005886">
    <property type="term" value="C:plasma membrane"/>
    <property type="evidence" value="ECO:0007669"/>
    <property type="project" value="UniProtKB-SubCell"/>
</dbReference>
<dbReference type="CDD" id="cd01879">
    <property type="entry name" value="FeoB"/>
    <property type="match status" value="1"/>
</dbReference>
<organism evidence="18 19">
    <name type="scientific">Bacteroides graminisolvens DSM 19988 = JCM 15093</name>
    <dbReference type="NCBI Taxonomy" id="1121097"/>
    <lineage>
        <taxon>Bacteria</taxon>
        <taxon>Pseudomonadati</taxon>
        <taxon>Bacteroidota</taxon>
        <taxon>Bacteroidia</taxon>
        <taxon>Bacteroidales</taxon>
        <taxon>Bacteroidaceae</taxon>
        <taxon>Bacteroides</taxon>
    </lineage>
</organism>
<evidence type="ECO:0000256" key="10">
    <source>
        <dbReference type="ARBA" id="ARBA00023134"/>
    </source>
</evidence>
<feature type="transmembrane region" description="Helical" evidence="16">
    <location>
        <begin position="683"/>
        <end position="703"/>
    </location>
</feature>
<accession>A0A069D3Q8</accession>
<dbReference type="InterPro" id="IPR027417">
    <property type="entry name" value="P-loop_NTPase"/>
</dbReference>
<keyword evidence="10 14" id="KW-0342">GTP-binding</keyword>
<sequence>MLFKNNLNNLFQSNLCSIFAHIKFLKELGMRLSELKTGEKGVIIKVLGHGGFRKRIIEMGFIKGKTVEVMLNAPLKDPIKYKVLGYEVSLRRQEAEMVEVLTEEEARGLRLERRHRRRRMHCVNALHPLAPRFHYHQHASFRRDNPFRFDCRGFQRDQLLGTISEDTFRSEEKLKKLALGKRRTINVALVGNPNCGKTSLFNLASGAHEHVGNYSGVTVDAKEGYFDFEGYHFKIVDLPGTYSLSAYTPEELYVRRHIIDETPDVIINVVDASNLERNLYLTTQLIDMNVRMVIALNMYDELEASGNKLDHHLLSKLFGVPMVPTVCKKQKGIDRLFHIIINLYEGADFLDKKGNINPEVAKELQDWHRAHVDENNHEEHMEDYVKQEKPHQNVFRHIHINHGADLEKAIAYVKEEVSKNESIRHKYSTRFLSIKLLENDREIEKVIQTLPNAGEIIRKRDKAARQINATLNEDSESAIMDAKYGFISGALKETFTDSHQEQQQFTKVLDSIVTHRVWGYPLFLLFMYLMFESTFVLGEYPMMAIEWMVASLGTLIQNNMGEGPLKDMLIDGIIGGVGGVIVFLPNILILYFCISLMEDSGYMARAAFIMDKIMHKMGLHGKSFIPLLMGFGCNVPAVMATRTIENRKSRIITMLVNPLMSCSARLPIYLVLVGAFFPHSAGLVLFSIYLVGIFLAVLIARIFSRFLVKGNDTPFVMELPPYRMPTLKAIMRHTWSKGEQYLKKMGGIIMIASIIIWFLGYYPSHENYDTQAEQQENSYIGQIGKVVEPVLEPLGFDWKLSIGLFSGMGAKELVVSTLGVLYTNDADADGVSLGERIPITPLVAYCYMLFVLLYFPCIATLVAIKQESGSWKWALFAAFYTTGLAWGVAFVVYQVGSLLL</sequence>
<feature type="transmembrane region" description="Helical" evidence="16">
    <location>
        <begin position="517"/>
        <end position="538"/>
    </location>
</feature>
<dbReference type="Gene3D" id="2.30.30.90">
    <property type="match status" value="1"/>
</dbReference>
<comment type="similarity">
    <text evidence="16">Belongs to the TRAFAC class TrmE-Era-EngA-EngB-Septin-like GTPase superfamily. FeoB GTPase (TC 9.A.8) family.</text>
</comment>
<feature type="binding site" evidence="14">
    <location>
        <begin position="237"/>
        <end position="240"/>
    </location>
    <ligand>
        <name>GTP</name>
        <dbReference type="ChEBI" id="CHEBI:37565"/>
        <label>1</label>
    </ligand>
</feature>
<feature type="domain" description="FeoB-type G" evidence="17">
    <location>
        <begin position="184"/>
        <end position="346"/>
    </location>
</feature>
<evidence type="ECO:0000313" key="18">
    <source>
        <dbReference type="EMBL" id="GAK37523.1"/>
    </source>
</evidence>
<dbReference type="Pfam" id="PF07664">
    <property type="entry name" value="FeoB_C"/>
    <property type="match status" value="1"/>
</dbReference>
<gene>
    <name evidence="18" type="ORF">JCM15093_2777</name>
</gene>
<protein>
    <recommendedName>
        <fullName evidence="12 13">Ferrous iron transport protein B</fullName>
    </recommendedName>
</protein>
<evidence type="ECO:0000256" key="7">
    <source>
        <dbReference type="ARBA" id="ARBA00022989"/>
    </source>
</evidence>
<dbReference type="InterPro" id="IPR030389">
    <property type="entry name" value="G_FEOB_dom"/>
</dbReference>
<reference evidence="18 19" key="1">
    <citation type="journal article" date="2015" name="Microbes Environ.">
        <title>Distribution and evolution of nitrogen fixation genes in the phylum bacteroidetes.</title>
        <authorList>
            <person name="Inoue J."/>
            <person name="Oshima K."/>
            <person name="Suda W."/>
            <person name="Sakamoto M."/>
            <person name="Iino T."/>
            <person name="Noda S."/>
            <person name="Hongoh Y."/>
            <person name="Hattori M."/>
            <person name="Ohkuma M."/>
        </authorList>
    </citation>
    <scope>NUCLEOTIDE SEQUENCE [LARGE SCALE GENOMIC DNA]</scope>
    <source>
        <strain evidence="18 19">JCM 15093</strain>
    </source>
</reference>
<dbReference type="Pfam" id="PF07670">
    <property type="entry name" value="Gate"/>
    <property type="match status" value="2"/>
</dbReference>